<organism evidence="1 2">
    <name type="scientific">Ruminococcus bovis</name>
    <dbReference type="NCBI Taxonomy" id="2564099"/>
    <lineage>
        <taxon>Bacteria</taxon>
        <taxon>Bacillati</taxon>
        <taxon>Bacillota</taxon>
        <taxon>Clostridia</taxon>
        <taxon>Eubacteriales</taxon>
        <taxon>Oscillospiraceae</taxon>
        <taxon>Ruminococcus</taxon>
    </lineage>
</organism>
<accession>A0A4P8XXG1</accession>
<dbReference type="AlphaFoldDB" id="A0A4P8XXG1"/>
<evidence type="ECO:0000313" key="1">
    <source>
        <dbReference type="EMBL" id="QCT07866.1"/>
    </source>
</evidence>
<dbReference type="PANTHER" id="PTHR35145:SF1">
    <property type="entry name" value="CYTOPLASMIC PROTEIN"/>
    <property type="match status" value="1"/>
</dbReference>
<dbReference type="KEGG" id="ruj:E5Z56_11095"/>
<proteinExistence type="predicted"/>
<dbReference type="InterPro" id="IPR058532">
    <property type="entry name" value="YjbR/MT2646/Rv2570-like"/>
</dbReference>
<reference evidence="1 2" key="1">
    <citation type="submission" date="2019-04" db="EMBL/GenBank/DDBJ databases">
        <authorList>
            <person name="Embree M."/>
            <person name="Gaffney J.R."/>
        </authorList>
    </citation>
    <scope>NUCLEOTIDE SEQUENCE [LARGE SCALE GENOMIC DNA]</scope>
    <source>
        <strain evidence="1 2">JE7A12</strain>
    </source>
</reference>
<evidence type="ECO:0000313" key="2">
    <source>
        <dbReference type="Proteomes" id="UP000301475"/>
    </source>
</evidence>
<keyword evidence="1" id="KW-0238">DNA-binding</keyword>
<dbReference type="OrthoDB" id="9789813at2"/>
<dbReference type="InterPro" id="IPR038056">
    <property type="entry name" value="YjbR-like_sf"/>
</dbReference>
<dbReference type="InterPro" id="IPR007351">
    <property type="entry name" value="YjbR"/>
</dbReference>
<dbReference type="RefSeq" id="WP_138157844.1">
    <property type="nucleotide sequence ID" value="NZ_CP039381.1"/>
</dbReference>
<dbReference type="Gene3D" id="3.90.1150.30">
    <property type="match status" value="1"/>
</dbReference>
<sequence>MNFESLVKSITGIFSEEPDKPFKNDNVSTVFRHSNNNKWFALLMKIPKNRLGEYSDKIVDIVNIKCDPIMLGSLLEENGFYPAYHMNKEHWITICLDGSVDDEKILSLIDISYDLTVK</sequence>
<name>A0A4P8XXG1_9FIRM</name>
<dbReference type="EMBL" id="CP039381">
    <property type="protein sequence ID" value="QCT07866.1"/>
    <property type="molecule type" value="Genomic_DNA"/>
</dbReference>
<protein>
    <submittedName>
        <fullName evidence="1">MmcQ/YjbR family DNA-binding protein</fullName>
    </submittedName>
</protein>
<dbReference type="Pfam" id="PF04237">
    <property type="entry name" value="YjbR"/>
    <property type="match status" value="1"/>
</dbReference>
<dbReference type="Proteomes" id="UP000301475">
    <property type="component" value="Chromosome"/>
</dbReference>
<keyword evidence="2" id="KW-1185">Reference proteome</keyword>
<gene>
    <name evidence="1" type="ORF">E5Z56_11095</name>
</gene>
<dbReference type="PANTHER" id="PTHR35145">
    <property type="entry name" value="CYTOPLASMIC PROTEIN-RELATED"/>
    <property type="match status" value="1"/>
</dbReference>
<dbReference type="GO" id="GO:0003677">
    <property type="term" value="F:DNA binding"/>
    <property type="evidence" value="ECO:0007669"/>
    <property type="project" value="UniProtKB-KW"/>
</dbReference>
<dbReference type="SUPFAM" id="SSF142906">
    <property type="entry name" value="YjbR-like"/>
    <property type="match status" value="1"/>
</dbReference>